<keyword evidence="7" id="KW-1185">Reference proteome</keyword>
<dbReference type="EMBL" id="BLLF01003825">
    <property type="protein sequence ID" value="GFH28307.1"/>
    <property type="molecule type" value="Genomic_DNA"/>
</dbReference>
<dbReference type="Pfam" id="PF06203">
    <property type="entry name" value="CCT"/>
    <property type="match status" value="1"/>
</dbReference>
<name>A0A6A0A7R4_HAELA</name>
<comment type="caution">
    <text evidence="6">The sequence shown here is derived from an EMBL/GenBank/DDBJ whole genome shotgun (WGS) entry which is preliminary data.</text>
</comment>
<dbReference type="InterPro" id="IPR045281">
    <property type="entry name" value="CONSTANS-like"/>
</dbReference>
<reference evidence="6 7" key="1">
    <citation type="submission" date="2020-02" db="EMBL/GenBank/DDBJ databases">
        <title>Draft genome sequence of Haematococcus lacustris strain NIES-144.</title>
        <authorList>
            <person name="Morimoto D."/>
            <person name="Nakagawa S."/>
            <person name="Yoshida T."/>
            <person name="Sawayama S."/>
        </authorList>
    </citation>
    <scope>NUCLEOTIDE SEQUENCE [LARGE SCALE GENOMIC DNA]</scope>
    <source>
        <strain evidence="6 7">NIES-144</strain>
    </source>
</reference>
<evidence type="ECO:0000256" key="3">
    <source>
        <dbReference type="PROSITE-ProRule" id="PRU00357"/>
    </source>
</evidence>
<feature type="region of interest" description="Disordered" evidence="4">
    <location>
        <begin position="63"/>
        <end position="88"/>
    </location>
</feature>
<accession>A0A6A0A7R4</accession>
<organism evidence="6 7">
    <name type="scientific">Haematococcus lacustris</name>
    <name type="common">Green alga</name>
    <name type="synonym">Haematococcus pluvialis</name>
    <dbReference type="NCBI Taxonomy" id="44745"/>
    <lineage>
        <taxon>Eukaryota</taxon>
        <taxon>Viridiplantae</taxon>
        <taxon>Chlorophyta</taxon>
        <taxon>core chlorophytes</taxon>
        <taxon>Chlorophyceae</taxon>
        <taxon>CS clade</taxon>
        <taxon>Chlamydomonadales</taxon>
        <taxon>Haematococcaceae</taxon>
        <taxon>Haematococcus</taxon>
    </lineage>
</organism>
<proteinExistence type="predicted"/>
<feature type="compositionally biased region" description="Low complexity" evidence="4">
    <location>
        <begin position="68"/>
        <end position="80"/>
    </location>
</feature>
<evidence type="ECO:0000313" key="7">
    <source>
        <dbReference type="Proteomes" id="UP000485058"/>
    </source>
</evidence>
<evidence type="ECO:0000256" key="1">
    <source>
        <dbReference type="ARBA" id="ARBA00004123"/>
    </source>
</evidence>
<evidence type="ECO:0000313" key="6">
    <source>
        <dbReference type="EMBL" id="GFH28307.1"/>
    </source>
</evidence>
<keyword evidence="2 3" id="KW-0539">Nucleus</keyword>
<feature type="domain" description="CCT" evidence="5">
    <location>
        <begin position="13"/>
        <end position="55"/>
    </location>
</feature>
<dbReference type="InterPro" id="IPR010402">
    <property type="entry name" value="CCT_domain"/>
</dbReference>
<evidence type="ECO:0000259" key="5">
    <source>
        <dbReference type="PROSITE" id="PS51017"/>
    </source>
</evidence>
<comment type="subcellular location">
    <subcellularLocation>
        <location evidence="1 3">Nucleus</location>
    </subcellularLocation>
</comment>
<dbReference type="GO" id="GO:0003700">
    <property type="term" value="F:DNA-binding transcription factor activity"/>
    <property type="evidence" value="ECO:0007669"/>
    <property type="project" value="TreeGrafter"/>
</dbReference>
<dbReference type="PANTHER" id="PTHR31319">
    <property type="entry name" value="ZINC FINGER PROTEIN CONSTANS-LIKE 4"/>
    <property type="match status" value="1"/>
</dbReference>
<dbReference type="PANTHER" id="PTHR31319:SF97">
    <property type="entry name" value="CCT DOMAIN-CONTAINING PROTEIN"/>
    <property type="match status" value="1"/>
</dbReference>
<dbReference type="Proteomes" id="UP000485058">
    <property type="component" value="Unassembled WGS sequence"/>
</dbReference>
<dbReference type="PROSITE" id="PS51017">
    <property type="entry name" value="CCT"/>
    <property type="match status" value="1"/>
</dbReference>
<evidence type="ECO:0000256" key="2">
    <source>
        <dbReference type="ARBA" id="ARBA00023242"/>
    </source>
</evidence>
<protein>
    <submittedName>
        <fullName evidence="6">Putative two-component response regulator-like APRR5-like</fullName>
    </submittedName>
</protein>
<sequence>MSSRSSGASTSYRQAALQKYLIKKKNRSVHKKVRYESRKRLAEARPRVRGQFVKQEVLAAQQAGEQRTTCTPPLCTSPPSFAGSAAQR</sequence>
<dbReference type="GO" id="GO:0005634">
    <property type="term" value="C:nucleus"/>
    <property type="evidence" value="ECO:0007669"/>
    <property type="project" value="UniProtKB-SubCell"/>
</dbReference>
<evidence type="ECO:0000256" key="4">
    <source>
        <dbReference type="SAM" id="MobiDB-lite"/>
    </source>
</evidence>
<dbReference type="AlphaFoldDB" id="A0A6A0A7R4"/>
<gene>
    <name evidence="6" type="ORF">HaLaN_26781</name>
</gene>